<dbReference type="Proteomes" id="UP000461443">
    <property type="component" value="Unassembled WGS sequence"/>
</dbReference>
<keyword evidence="2" id="KW-1185">Reference proteome</keyword>
<gene>
    <name evidence="1" type="ORF">GRH90_10885</name>
</gene>
<protein>
    <submittedName>
        <fullName evidence="1">Uncharacterized protein</fullName>
    </submittedName>
</protein>
<dbReference type="AlphaFoldDB" id="A0A845SEN0"/>
<accession>A0A845SEN0</accession>
<evidence type="ECO:0000313" key="2">
    <source>
        <dbReference type="Proteomes" id="UP000461443"/>
    </source>
</evidence>
<comment type="caution">
    <text evidence="1">The sequence shown here is derived from an EMBL/GenBank/DDBJ whole genome shotgun (WGS) entry which is preliminary data.</text>
</comment>
<sequence>MICWSAGSNIEQWRDRRTIAFSHGWLSPRIFAHHAMPCADGLDRQSLYVWLEQRCGCRIVGAWPSPWNSARGAYGIVFAACPTLRRQR</sequence>
<organism evidence="1 2">
    <name type="scientific">Acerihabitans arboris</name>
    <dbReference type="NCBI Taxonomy" id="2691583"/>
    <lineage>
        <taxon>Bacteria</taxon>
        <taxon>Pseudomonadati</taxon>
        <taxon>Pseudomonadota</taxon>
        <taxon>Gammaproteobacteria</taxon>
        <taxon>Enterobacterales</taxon>
        <taxon>Pectobacteriaceae</taxon>
        <taxon>Acerihabitans</taxon>
    </lineage>
</organism>
<name>A0A845SEN0_9GAMM</name>
<dbReference type="RefSeq" id="WP_162365978.1">
    <property type="nucleotide sequence ID" value="NZ_WUBS01000007.1"/>
</dbReference>
<dbReference type="EMBL" id="WUBS01000007">
    <property type="protein sequence ID" value="NDL63250.1"/>
    <property type="molecule type" value="Genomic_DNA"/>
</dbReference>
<reference evidence="1 2" key="1">
    <citation type="submission" date="2019-12" db="EMBL/GenBank/DDBJ databases">
        <authorList>
            <person name="Lee S.D."/>
        </authorList>
    </citation>
    <scope>NUCLEOTIDE SEQUENCE [LARGE SCALE GENOMIC DNA]</scope>
    <source>
        <strain evidence="1 2">SAP-6</strain>
    </source>
</reference>
<evidence type="ECO:0000313" key="1">
    <source>
        <dbReference type="EMBL" id="NDL63250.1"/>
    </source>
</evidence>
<proteinExistence type="predicted"/>
<reference evidence="1 2" key="2">
    <citation type="submission" date="2020-02" db="EMBL/GenBank/DDBJ databases">
        <title>The new genus of Enterobacteriales.</title>
        <authorList>
            <person name="Kim I.S."/>
        </authorList>
    </citation>
    <scope>NUCLEOTIDE SEQUENCE [LARGE SCALE GENOMIC DNA]</scope>
    <source>
        <strain evidence="1 2">SAP-6</strain>
    </source>
</reference>